<dbReference type="Pfam" id="PF16375">
    <property type="entry name" value="DUF4986"/>
    <property type="match status" value="1"/>
</dbReference>
<evidence type="ECO:0000259" key="2">
    <source>
        <dbReference type="Pfam" id="PF07944"/>
    </source>
</evidence>
<evidence type="ECO:0000256" key="1">
    <source>
        <dbReference type="SAM" id="MobiDB-lite"/>
    </source>
</evidence>
<evidence type="ECO:0000313" key="7">
    <source>
        <dbReference type="Proteomes" id="UP001197770"/>
    </source>
</evidence>
<dbReference type="Proteomes" id="UP001197770">
    <property type="component" value="Unassembled WGS sequence"/>
</dbReference>
<dbReference type="Pfam" id="PF20620">
    <property type="entry name" value="DUF6805"/>
    <property type="match status" value="1"/>
</dbReference>
<organism evidence="6 7">
    <name type="scientific">Leeuwenhoekiella parthenopeia</name>
    <dbReference type="NCBI Taxonomy" id="2890320"/>
    <lineage>
        <taxon>Bacteria</taxon>
        <taxon>Pseudomonadati</taxon>
        <taxon>Bacteroidota</taxon>
        <taxon>Flavobacteriia</taxon>
        <taxon>Flavobacteriales</taxon>
        <taxon>Flavobacteriaceae</taxon>
        <taxon>Leeuwenhoekiella</taxon>
    </lineage>
</organism>
<dbReference type="InterPro" id="IPR049046">
    <property type="entry name" value="Beta-AFase-like_GH127_middle"/>
</dbReference>
<accession>A0ABS8GMD1</accession>
<reference evidence="6 7" key="1">
    <citation type="submission" date="2021-11" db="EMBL/GenBank/DDBJ databases">
        <title>Seasonal and diel survey of microbial diversity of the Tyrrhenian coast.</title>
        <authorList>
            <person name="Gattoni G."/>
            <person name="Corral P."/>
        </authorList>
    </citation>
    <scope>NUCLEOTIDE SEQUENCE [LARGE SCALE GENOMIC DNA]</scope>
    <source>
        <strain evidence="6 7">Mr9</strain>
    </source>
</reference>
<evidence type="ECO:0000259" key="5">
    <source>
        <dbReference type="Pfam" id="PF20736"/>
    </source>
</evidence>
<feature type="domain" description="Non-reducing end beta-L-arabinofuranosidase-like GH127 catalytic" evidence="2">
    <location>
        <begin position="28"/>
        <end position="407"/>
    </location>
</feature>
<name>A0ABS8GMD1_9FLAO</name>
<dbReference type="SUPFAM" id="SSF48208">
    <property type="entry name" value="Six-hairpin glycosidases"/>
    <property type="match status" value="1"/>
</dbReference>
<dbReference type="Pfam" id="PF07944">
    <property type="entry name" value="Beta-AFase-like_GH127_cat"/>
    <property type="match status" value="1"/>
</dbReference>
<feature type="domain" description="DUF4986" evidence="3">
    <location>
        <begin position="541"/>
        <end position="625"/>
    </location>
</feature>
<dbReference type="PANTHER" id="PTHR31151">
    <property type="entry name" value="PROLINE-TRNA LIGASE (DUF1680)"/>
    <property type="match status" value="1"/>
</dbReference>
<keyword evidence="7" id="KW-1185">Reference proteome</keyword>
<dbReference type="InterPro" id="IPR032275">
    <property type="entry name" value="DUF4986"/>
</dbReference>
<dbReference type="Pfam" id="PF20736">
    <property type="entry name" value="Glyco_hydro127M"/>
    <property type="match status" value="1"/>
</dbReference>
<evidence type="ECO:0000259" key="3">
    <source>
        <dbReference type="Pfam" id="PF16375"/>
    </source>
</evidence>
<dbReference type="InterPro" id="IPR012878">
    <property type="entry name" value="Beta-AFase-like_GH127_cat"/>
</dbReference>
<dbReference type="GO" id="GO:0016787">
    <property type="term" value="F:hydrolase activity"/>
    <property type="evidence" value="ECO:0007669"/>
    <property type="project" value="UniProtKB-KW"/>
</dbReference>
<feature type="domain" description="Glycoside hydrolase GH146 substrate-binding" evidence="4">
    <location>
        <begin position="650"/>
        <end position="781"/>
    </location>
</feature>
<proteinExistence type="predicted"/>
<evidence type="ECO:0000313" key="6">
    <source>
        <dbReference type="EMBL" id="MCC4211139.1"/>
    </source>
</evidence>
<dbReference type="PANTHER" id="PTHR31151:SF0">
    <property type="entry name" value="PROLINE-TRNA LIGASE (DUF1680)"/>
    <property type="match status" value="1"/>
</dbReference>
<sequence>MKKILAVLGIWSWGLSAQQSVDLFPLNQVEVTSGVFKEAALTDFEYIKDLEADRLLAPFLREAGLEPKAESYTNWENTGLDGHTAGHYLSALSMYYASTGDLEAKELLDYALTELQKAQQANGNGYVGGIPGSKQLWDEIKAGKINASSFGLNNKWVPLYNIHKTFNGLKDAWLHAEIPIAKDMLIDLTDWFMGITENLSQEQIQNMLRSEHGGLNEVFAEVYAITGDKKYLKLAKDFSQLALLEPLAADEDILTGMHANTQIPKFIGFERINQLEADKEYHDAASNFYDNVTEKRSLSIGGNSVREHFNPVDDFSSVMSSEQGPESCNTYNMLKLSKLLFEDTAEENYIDFYERALYNHILSTQNPEGGFVYFTPMRPGHYRVYSQPETSFWCCVGSGMENHTKYNELIYAKAEDKLYVNLFIPSEVKWEEKQASLKQETRFPEADFTELIWQSRKKTKGTLMLRYPEWVAAGALKVYVNGKLQELEAKPGSYIALERKWKNGDRIRMEMPMHLSLEQIPDESGYVSVKYGPLVLAAVTGDEDQKGMFADDSRGGHIANGPFLPLTESPTFVSKAGESMLDQIKPIAGKTLQFTASQLLYPDAYKDLVLQPFYNIHEKRYTIYFKTETPESLAEMQRKLEEQQKAEAYLRSITLDYVAPGEQQPESDHGFDSKDSNSGVHQNRHWRDATGWFSYDLRNKDALAKTLRITYYGKDAGRKFDILVNGQVIASPQFDGTQGNSFFEVDYDLPDDLVAKSEILNVRFEAAPNSRTSGIYGVRLLNADF</sequence>
<comment type="caution">
    <text evidence="6">The sequence shown here is derived from an EMBL/GenBank/DDBJ whole genome shotgun (WGS) entry which is preliminary data.</text>
</comment>
<gene>
    <name evidence="6" type="ORF">LLW17_00290</name>
</gene>
<protein>
    <submittedName>
        <fullName evidence="6">Glycoside hydrolase family 127 protein</fullName>
    </submittedName>
</protein>
<dbReference type="InterPro" id="IPR046544">
    <property type="entry name" value="GH146_SB_dom"/>
</dbReference>
<dbReference type="EMBL" id="JAJGMW010000001">
    <property type="protein sequence ID" value="MCC4211139.1"/>
    <property type="molecule type" value="Genomic_DNA"/>
</dbReference>
<evidence type="ECO:0000259" key="4">
    <source>
        <dbReference type="Pfam" id="PF20620"/>
    </source>
</evidence>
<keyword evidence="6" id="KW-0378">Hydrolase</keyword>
<feature type="compositionally biased region" description="Basic and acidic residues" evidence="1">
    <location>
        <begin position="666"/>
        <end position="675"/>
    </location>
</feature>
<feature type="domain" description="Non-reducing end beta-L-arabinofuranosidase-like GH127 middle" evidence="5">
    <location>
        <begin position="418"/>
        <end position="513"/>
    </location>
</feature>
<dbReference type="InterPro" id="IPR008928">
    <property type="entry name" value="6-hairpin_glycosidase_sf"/>
</dbReference>
<dbReference type="RefSeq" id="WP_228228265.1">
    <property type="nucleotide sequence ID" value="NZ_JAJGMW010000001.1"/>
</dbReference>
<feature type="region of interest" description="Disordered" evidence="1">
    <location>
        <begin position="661"/>
        <end position="682"/>
    </location>
</feature>